<dbReference type="Gene3D" id="2.60.40.1120">
    <property type="entry name" value="Carboxypeptidase-like, regulatory domain"/>
    <property type="match status" value="1"/>
</dbReference>
<evidence type="ECO:0000256" key="1">
    <source>
        <dbReference type="ARBA" id="ARBA00004571"/>
    </source>
</evidence>
<reference evidence="14" key="1">
    <citation type="submission" date="2016-04" db="EMBL/GenBank/DDBJ databases">
        <authorList>
            <person name="Chen L."/>
            <person name="Zhuang W."/>
            <person name="Wang G."/>
        </authorList>
    </citation>
    <scope>NUCLEOTIDE SEQUENCE [LARGE SCALE GENOMIC DNA]</scope>
    <source>
        <strain evidence="14">17621</strain>
    </source>
</reference>
<dbReference type="InterPro" id="IPR023996">
    <property type="entry name" value="TonB-dep_OMP_SusC/RagA"/>
</dbReference>
<dbReference type="Gene3D" id="3.55.50.30">
    <property type="match status" value="1"/>
</dbReference>
<dbReference type="SUPFAM" id="SSF56935">
    <property type="entry name" value="Porins"/>
    <property type="match status" value="1"/>
</dbReference>
<dbReference type="STRING" id="354355.SAMN05660816_03031"/>
<evidence type="ECO:0000256" key="4">
    <source>
        <dbReference type="ARBA" id="ARBA00022496"/>
    </source>
</evidence>
<dbReference type="InterPro" id="IPR008969">
    <property type="entry name" value="CarboxyPept-like_regulatory"/>
</dbReference>
<evidence type="ECO:0000256" key="11">
    <source>
        <dbReference type="RuleBase" id="RU003357"/>
    </source>
</evidence>
<dbReference type="InterPro" id="IPR036942">
    <property type="entry name" value="Beta-barrel_TonB_sf"/>
</dbReference>
<keyword evidence="6" id="KW-0408">Iron</keyword>
<comment type="similarity">
    <text evidence="10 11">Belongs to the TonB-dependent receptor family.</text>
</comment>
<dbReference type="NCBIfam" id="TIGR04057">
    <property type="entry name" value="SusC_RagA_signa"/>
    <property type="match status" value="1"/>
</dbReference>
<dbReference type="EMBL" id="LVXG01000056">
    <property type="protein sequence ID" value="OQP42839.1"/>
    <property type="molecule type" value="Genomic_DNA"/>
</dbReference>
<dbReference type="InterPro" id="IPR011662">
    <property type="entry name" value="Secretin/TonB_short_N"/>
</dbReference>
<dbReference type="InterPro" id="IPR039426">
    <property type="entry name" value="TonB-dep_rcpt-like"/>
</dbReference>
<feature type="domain" description="Secretin/TonB short N-terminal" evidence="12">
    <location>
        <begin position="79"/>
        <end position="130"/>
    </location>
</feature>
<evidence type="ECO:0000256" key="3">
    <source>
        <dbReference type="ARBA" id="ARBA00022452"/>
    </source>
</evidence>
<evidence type="ECO:0000259" key="12">
    <source>
        <dbReference type="SMART" id="SM00965"/>
    </source>
</evidence>
<dbReference type="Pfam" id="PF07660">
    <property type="entry name" value="STN"/>
    <property type="match status" value="1"/>
</dbReference>
<dbReference type="GO" id="GO:0009279">
    <property type="term" value="C:cell outer membrane"/>
    <property type="evidence" value="ECO:0007669"/>
    <property type="project" value="UniProtKB-SubCell"/>
</dbReference>
<sequence>MQFRNYLPVFIACSTGQPINHLKSLVSKQFLRIMKLTAILLTIVLLNVNATGVSQTVTYSGDNILLEKVFTVIKQQTGYLFLYPADVVKDASKVSIHVKNAPLEEALTQALKGQPLRYMIQNKTIVISKNREAGDNKKPDDKNIIAPPVDVKGRVLNHKGEPLAGANVKVKGSSIGGITNADGVFDLKGVGEQAVLEISYLGFETQTIKVDGRTNLSVQLTLEVSEMASVSVSVSTGYQQIPKERATGSFVQIDNKLLNRSTSLDVVGRLEGVASGVAFNRNSTSSQPTLTIRGRSTIFGFAQPLIVLDNFPYDGDISNINPNSIESITILRDAAAASIYGVRSANGVIVITSKKGSANKAPQVNFNTNVTIGEKPNMHYFPLMSSADFIDAEKDFFSRGWYAGQESSLSKSPLTPVVELLIKKRDGLISAAEADQQIEAWKQNDALAQFEKYFLRNEVIVQNALSLSGGGDKSKYFVTLSYDKDKSSYVGNSFDRFSVNATNSFTPFKNVDLNTGLMYTNTKLVNNNPGINDVFTSAAGRKFYPYEQLADENGHALPVNYGFRDTYKALKESQGFLDWQYRPLDELNMAHNVTQQSYNRASLEIRKTFSPSFNLEVKYQYEKQLKKQNNLQSLATYFTRNLINLYYNPSGATDPLKYPVKVGDILDQTNSELEGHTGRAQANFNHTWQRHKVSAIGGFEVKELHTISTPTRFYGYNDETAVSKPVDLVTRFPTNPQGTLASLPPPGTITDITDRFLSYYANGSYTYNDKYVFSASGRFDNTNYFGVKSNNRLLPLWSTGVKWNVSREGFFKSNLFDQLALRATYGVNGNINKDLTAYTTVQYGTDGVTKATNATVFNPPNPALRWETVNMTNVGVLFTLKKSVLSGTIEYFSKKGDDLFGDVAMDPTTGITVFKGNVSNMKGQGVDVQLNGKVGLGNRFGWNPAFLFSYATDKVTNYTKVFNARAQILGGSGDMSGIVLSPLVGRPVLSIYSYPWGGLDPTNGDPMGYVDGEKVDYNTALGKATPANLVYNGPVNPTMVGAFRNDFYWNSFSVSVNITYKLGHYFRRPSVDYGQFLIAWAGNKDFVNRWQKAGDEAFTNVPSVPATLPTSQGNREYRFYANSDILVQKADHVRLQDIVINYDLEKEKIHRLPFQRAHLYCNMTNLGILWRANKYGIDPDAVPFTDTRVLPQPRSVTLGVRFDF</sequence>
<dbReference type="Gene3D" id="2.40.170.20">
    <property type="entry name" value="TonB-dependent receptor, beta-barrel domain"/>
    <property type="match status" value="1"/>
</dbReference>
<dbReference type="InterPro" id="IPR037066">
    <property type="entry name" value="Plug_dom_sf"/>
</dbReference>
<dbReference type="SUPFAM" id="SSF49464">
    <property type="entry name" value="Carboxypeptidase regulatory domain-like"/>
    <property type="match status" value="1"/>
</dbReference>
<dbReference type="Gene3D" id="2.170.130.10">
    <property type="entry name" value="TonB-dependent receptor, plug domain"/>
    <property type="match status" value="1"/>
</dbReference>
<protein>
    <recommendedName>
        <fullName evidence="12">Secretin/TonB short N-terminal domain-containing protein</fullName>
    </recommendedName>
</protein>
<dbReference type="RefSeq" id="WP_081203255.1">
    <property type="nucleotide sequence ID" value="NZ_FOCZ01000005.1"/>
</dbReference>
<dbReference type="InterPro" id="IPR012910">
    <property type="entry name" value="Plug_dom"/>
</dbReference>
<keyword evidence="3 10" id="KW-1134">Transmembrane beta strand</keyword>
<proteinExistence type="inferred from homology"/>
<organism evidence="13 14">
    <name type="scientific">Niastella yeongjuensis</name>
    <dbReference type="NCBI Taxonomy" id="354355"/>
    <lineage>
        <taxon>Bacteria</taxon>
        <taxon>Pseudomonadati</taxon>
        <taxon>Bacteroidota</taxon>
        <taxon>Chitinophagia</taxon>
        <taxon>Chitinophagales</taxon>
        <taxon>Chitinophagaceae</taxon>
        <taxon>Niastella</taxon>
    </lineage>
</organism>
<dbReference type="GO" id="GO:0006826">
    <property type="term" value="P:iron ion transport"/>
    <property type="evidence" value="ECO:0007669"/>
    <property type="project" value="UniProtKB-KW"/>
</dbReference>
<keyword evidence="4" id="KW-0410">Iron transport</keyword>
<dbReference type="InterPro" id="IPR023997">
    <property type="entry name" value="TonB-dep_OMP_SusC/RagA_CS"/>
</dbReference>
<dbReference type="OrthoDB" id="9768177at2"/>
<dbReference type="Pfam" id="PF07715">
    <property type="entry name" value="Plug"/>
    <property type="match status" value="1"/>
</dbReference>
<keyword evidence="2 10" id="KW-0813">Transport</keyword>
<dbReference type="InterPro" id="IPR000531">
    <property type="entry name" value="Beta-barrel_TonB"/>
</dbReference>
<gene>
    <name evidence="13" type="ORF">A4H97_11825</name>
</gene>
<comment type="caution">
    <text evidence="13">The sequence shown here is derived from an EMBL/GenBank/DDBJ whole genome shotgun (WGS) entry which is preliminary data.</text>
</comment>
<dbReference type="NCBIfam" id="TIGR04056">
    <property type="entry name" value="OMP_RagA_SusC"/>
    <property type="match status" value="1"/>
</dbReference>
<keyword evidence="5 10" id="KW-0812">Transmembrane</keyword>
<dbReference type="Pfam" id="PF00593">
    <property type="entry name" value="TonB_dep_Rec_b-barrel"/>
    <property type="match status" value="1"/>
</dbReference>
<keyword evidence="8 10" id="KW-0472">Membrane</keyword>
<dbReference type="Proteomes" id="UP000192610">
    <property type="component" value="Unassembled WGS sequence"/>
</dbReference>
<dbReference type="AlphaFoldDB" id="A0A1V9E9R5"/>
<evidence type="ECO:0000256" key="9">
    <source>
        <dbReference type="ARBA" id="ARBA00023237"/>
    </source>
</evidence>
<evidence type="ECO:0000256" key="2">
    <source>
        <dbReference type="ARBA" id="ARBA00022448"/>
    </source>
</evidence>
<evidence type="ECO:0000256" key="5">
    <source>
        <dbReference type="ARBA" id="ARBA00022692"/>
    </source>
</evidence>
<evidence type="ECO:0000256" key="7">
    <source>
        <dbReference type="ARBA" id="ARBA00023077"/>
    </source>
</evidence>
<comment type="subcellular location">
    <subcellularLocation>
        <location evidence="1 10">Cell outer membrane</location>
        <topology evidence="1 10">Multi-pass membrane protein</topology>
    </subcellularLocation>
</comment>
<keyword evidence="4" id="KW-0406">Ion transport</keyword>
<keyword evidence="7 11" id="KW-0798">TonB box</keyword>
<evidence type="ECO:0000313" key="13">
    <source>
        <dbReference type="EMBL" id="OQP42839.1"/>
    </source>
</evidence>
<dbReference type="Pfam" id="PF13715">
    <property type="entry name" value="CarbopepD_reg_2"/>
    <property type="match status" value="1"/>
</dbReference>
<dbReference type="SMART" id="SM00965">
    <property type="entry name" value="STN"/>
    <property type="match status" value="1"/>
</dbReference>
<keyword evidence="9 10" id="KW-0998">Cell outer membrane</keyword>
<accession>A0A1V9E9R5</accession>
<evidence type="ECO:0000313" key="14">
    <source>
        <dbReference type="Proteomes" id="UP000192610"/>
    </source>
</evidence>
<evidence type="ECO:0000256" key="8">
    <source>
        <dbReference type="ARBA" id="ARBA00023136"/>
    </source>
</evidence>
<evidence type="ECO:0000256" key="10">
    <source>
        <dbReference type="PROSITE-ProRule" id="PRU01360"/>
    </source>
</evidence>
<dbReference type="PROSITE" id="PS52016">
    <property type="entry name" value="TONB_DEPENDENT_REC_3"/>
    <property type="match status" value="1"/>
</dbReference>
<keyword evidence="14" id="KW-1185">Reference proteome</keyword>
<name>A0A1V9E9R5_9BACT</name>
<evidence type="ECO:0000256" key="6">
    <source>
        <dbReference type="ARBA" id="ARBA00023004"/>
    </source>
</evidence>